<dbReference type="Gene3D" id="1.10.555.10">
    <property type="entry name" value="Rho GTPase activation protein"/>
    <property type="match status" value="1"/>
</dbReference>
<dbReference type="Proteomes" id="UP000663829">
    <property type="component" value="Unassembled WGS sequence"/>
</dbReference>
<gene>
    <name evidence="2" type="ORF">GPM918_LOCUS39328</name>
    <name evidence="3" type="ORF">SRO942_LOCUS40193</name>
</gene>
<organism evidence="2 4">
    <name type="scientific">Didymodactylos carnosus</name>
    <dbReference type="NCBI Taxonomy" id="1234261"/>
    <lineage>
        <taxon>Eukaryota</taxon>
        <taxon>Metazoa</taxon>
        <taxon>Spiralia</taxon>
        <taxon>Gnathifera</taxon>
        <taxon>Rotifera</taxon>
        <taxon>Eurotatoria</taxon>
        <taxon>Bdelloidea</taxon>
        <taxon>Philodinida</taxon>
        <taxon>Philodinidae</taxon>
        <taxon>Didymodactylos</taxon>
    </lineage>
</organism>
<dbReference type="PANTHER" id="PTHR23179:SF3">
    <property type="entry name" value="RHO GTPASE-ACTIVATING PROTEIN 20"/>
    <property type="match status" value="1"/>
</dbReference>
<feature type="non-terminal residue" evidence="2">
    <location>
        <position position="1"/>
    </location>
</feature>
<comment type="caution">
    <text evidence="2">The sequence shown here is derived from an EMBL/GenBank/DDBJ whole genome shotgun (WGS) entry which is preliminary data.</text>
</comment>
<dbReference type="EMBL" id="CAJOBC010093096">
    <property type="protein sequence ID" value="CAF4414327.1"/>
    <property type="molecule type" value="Genomic_DNA"/>
</dbReference>
<evidence type="ECO:0000259" key="1">
    <source>
        <dbReference type="PROSITE" id="PS50238"/>
    </source>
</evidence>
<protein>
    <recommendedName>
        <fullName evidence="1">Rho-GAP domain-containing protein</fullName>
    </recommendedName>
</protein>
<dbReference type="Pfam" id="PF00620">
    <property type="entry name" value="RhoGAP"/>
    <property type="match status" value="1"/>
</dbReference>
<dbReference type="GO" id="GO:0007165">
    <property type="term" value="P:signal transduction"/>
    <property type="evidence" value="ECO:0007669"/>
    <property type="project" value="InterPro"/>
</dbReference>
<dbReference type="Proteomes" id="UP000681722">
    <property type="component" value="Unassembled WGS sequence"/>
</dbReference>
<accession>A0A815X4B9</accession>
<dbReference type="EMBL" id="CAJNOQ010027406">
    <property type="protein sequence ID" value="CAF1553224.1"/>
    <property type="molecule type" value="Genomic_DNA"/>
</dbReference>
<dbReference type="PANTHER" id="PTHR23179">
    <property type="entry name" value="T-CELL ACTIVATION RHO GTPASE ACTIVATING PROTEIN-RELATED"/>
    <property type="match status" value="1"/>
</dbReference>
<evidence type="ECO:0000313" key="4">
    <source>
        <dbReference type="Proteomes" id="UP000663829"/>
    </source>
</evidence>
<dbReference type="OrthoDB" id="10047053at2759"/>
<sequence length="221" mass="25777">HEYPSAIKLKHLKSTSFEDDYSSHAHNDKLVSNNEKSLINSSTSTTMSQSNILLAHNFELRKRDMIDSQTKKHRFFPKRKTQTKELYPKQQFIDDYLLSTTTSTIKHSLFGQSLEQLVSLNNNELPTIILHLLELLYNKGPDTTGIFRKVANARSVKECVEKIERNILIDDEELHPILASGLFKHFLRTLPQPVFNSDQYDNWKKCLRLTQQEKISYAKKW</sequence>
<dbReference type="AlphaFoldDB" id="A0A815X4B9"/>
<dbReference type="GO" id="GO:0005096">
    <property type="term" value="F:GTPase activator activity"/>
    <property type="evidence" value="ECO:0007669"/>
    <property type="project" value="TreeGrafter"/>
</dbReference>
<proteinExistence type="predicted"/>
<dbReference type="InterPro" id="IPR000198">
    <property type="entry name" value="RhoGAP_dom"/>
</dbReference>
<dbReference type="PROSITE" id="PS50238">
    <property type="entry name" value="RHOGAP"/>
    <property type="match status" value="1"/>
</dbReference>
<reference evidence="2" key="1">
    <citation type="submission" date="2021-02" db="EMBL/GenBank/DDBJ databases">
        <authorList>
            <person name="Nowell W R."/>
        </authorList>
    </citation>
    <scope>NUCLEOTIDE SEQUENCE</scope>
</reference>
<keyword evidence="4" id="KW-1185">Reference proteome</keyword>
<dbReference type="InterPro" id="IPR008936">
    <property type="entry name" value="Rho_GTPase_activation_prot"/>
</dbReference>
<dbReference type="SUPFAM" id="SSF48350">
    <property type="entry name" value="GTPase activation domain, GAP"/>
    <property type="match status" value="1"/>
</dbReference>
<evidence type="ECO:0000313" key="3">
    <source>
        <dbReference type="EMBL" id="CAF4414327.1"/>
    </source>
</evidence>
<name>A0A815X4B9_9BILA</name>
<evidence type="ECO:0000313" key="2">
    <source>
        <dbReference type="EMBL" id="CAF1553224.1"/>
    </source>
</evidence>
<feature type="domain" description="Rho-GAP" evidence="1">
    <location>
        <begin position="112"/>
        <end position="221"/>
    </location>
</feature>